<dbReference type="GO" id="GO:0019310">
    <property type="term" value="P:inositol catabolic process"/>
    <property type="evidence" value="ECO:0007669"/>
    <property type="project" value="InterPro"/>
</dbReference>
<dbReference type="EMBL" id="CP012672">
    <property type="protein sequence ID" value="AUX34171.1"/>
    <property type="molecule type" value="Genomic_DNA"/>
</dbReference>
<evidence type="ECO:0000256" key="3">
    <source>
        <dbReference type="ARBA" id="ARBA00022490"/>
    </source>
</evidence>
<comment type="subcellular location">
    <subcellularLocation>
        <location evidence="2">Cytoplasm</location>
    </subcellularLocation>
</comment>
<reference evidence="8 9" key="1">
    <citation type="submission" date="2015-09" db="EMBL/GenBank/DDBJ databases">
        <title>Sorangium comparison.</title>
        <authorList>
            <person name="Zaburannyi N."/>
            <person name="Bunk B."/>
            <person name="Overmann J."/>
            <person name="Mueller R."/>
        </authorList>
    </citation>
    <scope>NUCLEOTIDE SEQUENCE [LARGE SCALE GENOMIC DNA]</scope>
    <source>
        <strain evidence="8 9">So ce836</strain>
    </source>
</reference>
<evidence type="ECO:0000256" key="6">
    <source>
        <dbReference type="ARBA" id="ARBA00023004"/>
    </source>
</evidence>
<evidence type="ECO:0000256" key="7">
    <source>
        <dbReference type="SAM" id="MobiDB-lite"/>
    </source>
</evidence>
<proteinExistence type="predicted"/>
<evidence type="ECO:0000313" key="8">
    <source>
        <dbReference type="EMBL" id="AUX34171.1"/>
    </source>
</evidence>
<evidence type="ECO:0000256" key="4">
    <source>
        <dbReference type="ARBA" id="ARBA00022723"/>
    </source>
</evidence>
<gene>
    <name evidence="8" type="ORF">SOCE836_063400</name>
</gene>
<dbReference type="AlphaFoldDB" id="A0A4P2QVN8"/>
<dbReference type="Gene3D" id="1.10.3210.10">
    <property type="entry name" value="Hypothetical protein af1432"/>
    <property type="match status" value="1"/>
</dbReference>
<dbReference type="SUPFAM" id="SSF109604">
    <property type="entry name" value="HD-domain/PDEase-like"/>
    <property type="match status" value="1"/>
</dbReference>
<keyword evidence="5 8" id="KW-0560">Oxidoreductase</keyword>
<comment type="cofactor">
    <cofactor evidence="1">
        <name>Fe cation</name>
        <dbReference type="ChEBI" id="CHEBI:24875"/>
    </cofactor>
</comment>
<evidence type="ECO:0000256" key="1">
    <source>
        <dbReference type="ARBA" id="ARBA00001962"/>
    </source>
</evidence>
<feature type="region of interest" description="Disordered" evidence="7">
    <location>
        <begin position="1"/>
        <end position="28"/>
    </location>
</feature>
<keyword evidence="3" id="KW-0963">Cytoplasm</keyword>
<dbReference type="Proteomes" id="UP000295497">
    <property type="component" value="Chromosome"/>
</dbReference>
<dbReference type="GO" id="GO:0005737">
    <property type="term" value="C:cytoplasm"/>
    <property type="evidence" value="ECO:0007669"/>
    <property type="project" value="UniProtKB-SubCell"/>
</dbReference>
<organism evidence="8 9">
    <name type="scientific">Sorangium cellulosum</name>
    <name type="common">Polyangium cellulosum</name>
    <dbReference type="NCBI Taxonomy" id="56"/>
    <lineage>
        <taxon>Bacteria</taxon>
        <taxon>Pseudomonadati</taxon>
        <taxon>Myxococcota</taxon>
        <taxon>Polyangia</taxon>
        <taxon>Polyangiales</taxon>
        <taxon>Polyangiaceae</taxon>
        <taxon>Sorangium</taxon>
    </lineage>
</organism>
<keyword evidence="4" id="KW-0479">Metal-binding</keyword>
<dbReference type="InterPro" id="IPR007828">
    <property type="entry name" value="Inositol_oxygenase"/>
</dbReference>
<dbReference type="PANTHER" id="PTHR12588">
    <property type="entry name" value="MYOINOSITOL OXYGENASE"/>
    <property type="match status" value="1"/>
</dbReference>
<dbReference type="GO" id="GO:0005506">
    <property type="term" value="F:iron ion binding"/>
    <property type="evidence" value="ECO:0007669"/>
    <property type="project" value="InterPro"/>
</dbReference>
<dbReference type="EC" id="1.13.99.1" evidence="8"/>
<sequence length="283" mass="32548">MAGAMGELRDQMSGVEGSAARGPAGEQGASAFRDYRAEVRPSVKELYRLNHEGQTLAFVQEKERQYLGLDRRRMGMWEALELLDQLVDDSDPDTELSQIAHALQSAEAARRDGQPRWFVLTALIHDAGKILCTWGEPQWAVVGDTFPVGCAYSDRIVFPELFARNPDMASPAYRTPCGIYEEGAGLSRVRMSWGHDEYLYHVVRDHLPLEAHYMIRYHSFYAAHREGAYGHLMNEQDRRMMEWVRRFNPYDLYSKADAPPDVERLKPFYEELIAEFLPAELRW</sequence>
<evidence type="ECO:0000313" key="9">
    <source>
        <dbReference type="Proteomes" id="UP000295497"/>
    </source>
</evidence>
<evidence type="ECO:0000256" key="5">
    <source>
        <dbReference type="ARBA" id="ARBA00023002"/>
    </source>
</evidence>
<dbReference type="GO" id="GO:0050113">
    <property type="term" value="F:inositol oxygenase activity"/>
    <property type="evidence" value="ECO:0007669"/>
    <property type="project" value="UniProtKB-EC"/>
</dbReference>
<accession>A0A4P2QVN8</accession>
<dbReference type="Pfam" id="PF05153">
    <property type="entry name" value="MIOX"/>
    <property type="match status" value="1"/>
</dbReference>
<name>A0A4P2QVN8_SORCE</name>
<keyword evidence="6" id="KW-0408">Iron</keyword>
<protein>
    <submittedName>
        <fullName evidence="8">Inositol oxygenase</fullName>
        <ecNumber evidence="8">1.13.99.1</ecNumber>
    </submittedName>
</protein>
<evidence type="ECO:0000256" key="2">
    <source>
        <dbReference type="ARBA" id="ARBA00004496"/>
    </source>
</evidence>
<dbReference type="PANTHER" id="PTHR12588:SF0">
    <property type="entry name" value="INOSITOL OXYGENASE"/>
    <property type="match status" value="1"/>
</dbReference>